<sequence>MYQLLKTKLWLGDNPKNNARLLMPHLDIYSFYIRYTKQYELVYYISDNPSWNTLSYETVQQIIESDLVKSDGIVCFGQPSIDLIVEIFDPFFMKLASSAKQHFKQYELDDLYQTCRYVVVLLYNKGYYLHKQLIANAFRNELLLDCRHKSVESVSIDDFFDNEEELSYGDSLEDLEYKYDTENKLHDQSMKDMLTEIQDYVIERIGERGCFQLFRELLTGNTSVWGRSRRLHIAKSLNALGVTKDALLKRHYWR</sequence>
<evidence type="ECO:0000313" key="1">
    <source>
        <dbReference type="EMBL" id="DAD78987.1"/>
    </source>
</evidence>
<organism evidence="1">
    <name type="scientific">Siphoviridae sp. ctv4j104</name>
    <dbReference type="NCBI Taxonomy" id="2826510"/>
    <lineage>
        <taxon>Viruses</taxon>
        <taxon>Duplodnaviria</taxon>
        <taxon>Heunggongvirae</taxon>
        <taxon>Uroviricota</taxon>
        <taxon>Caudoviricetes</taxon>
    </lineage>
</organism>
<reference evidence="1" key="1">
    <citation type="journal article" date="2021" name="Proc. Natl. Acad. Sci. U.S.A.">
        <title>A Catalog of Tens of Thousands of Viruses from Human Metagenomes Reveals Hidden Associations with Chronic Diseases.</title>
        <authorList>
            <person name="Tisza M.J."/>
            <person name="Buck C.B."/>
        </authorList>
    </citation>
    <scope>NUCLEOTIDE SEQUENCE</scope>
    <source>
        <strain evidence="1">Ctv4j104</strain>
    </source>
</reference>
<dbReference type="EMBL" id="BK014855">
    <property type="protein sequence ID" value="DAD78987.1"/>
    <property type="molecule type" value="Genomic_DNA"/>
</dbReference>
<proteinExistence type="predicted"/>
<protein>
    <submittedName>
        <fullName evidence="1">Uncharacterized protein</fullName>
    </submittedName>
</protein>
<accession>A0A8S5MAN1</accession>
<name>A0A8S5MAN1_9CAUD</name>